<dbReference type="SMART" id="SM00320">
    <property type="entry name" value="WD40"/>
    <property type="match status" value="3"/>
</dbReference>
<dbReference type="SUPFAM" id="SSF50978">
    <property type="entry name" value="WD40 repeat-like"/>
    <property type="match status" value="1"/>
</dbReference>
<keyword evidence="3" id="KW-1185">Reference proteome</keyword>
<dbReference type="PANTHER" id="PTHR19879">
    <property type="entry name" value="TRANSCRIPTION INITIATION FACTOR TFIID"/>
    <property type="match status" value="1"/>
</dbReference>
<feature type="repeat" description="WD" evidence="1">
    <location>
        <begin position="71"/>
        <end position="103"/>
    </location>
</feature>
<dbReference type="EMBL" id="FMSV02000136">
    <property type="protein sequence ID" value="SEH04945.1"/>
    <property type="molecule type" value="Genomic_DNA"/>
</dbReference>
<sequence>MGLWLATVTTDGCLRVWHSRSGEPVLTVSQAHQGAIQSVAFNYDGSLLATASVDHSAKIWQFNDGQCRHHLQGHKAAVNDARFSPDGKWLVTASDDHTCCLWSCEDGILKQVLKNHQGIVNTAQFSPDGQQILSAGNDRTIQTYHCNLRL</sequence>
<dbReference type="Pfam" id="PF00400">
    <property type="entry name" value="WD40"/>
    <property type="match status" value="3"/>
</dbReference>
<dbReference type="PROSITE" id="PS50294">
    <property type="entry name" value="WD_REPEATS_REGION"/>
    <property type="match status" value="3"/>
</dbReference>
<name>A0A1H6F7L4_9GAMM</name>
<keyword evidence="1" id="KW-0853">WD repeat</keyword>
<dbReference type="InterPro" id="IPR015943">
    <property type="entry name" value="WD40/YVTN_repeat-like_dom_sf"/>
</dbReference>
<evidence type="ECO:0000256" key="1">
    <source>
        <dbReference type="PROSITE-ProRule" id="PRU00221"/>
    </source>
</evidence>
<dbReference type="Proteomes" id="UP000236724">
    <property type="component" value="Unassembled WGS sequence"/>
</dbReference>
<dbReference type="Gene3D" id="2.130.10.10">
    <property type="entry name" value="YVTN repeat-like/Quinoprotein amine dehydrogenase"/>
    <property type="match status" value="2"/>
</dbReference>
<evidence type="ECO:0000313" key="3">
    <source>
        <dbReference type="Proteomes" id="UP000236724"/>
    </source>
</evidence>
<protein>
    <submittedName>
        <fullName evidence="2">WD domain, G-beta repeat</fullName>
    </submittedName>
</protein>
<accession>A0A1H6F7L4</accession>
<dbReference type="OrthoDB" id="511103at2"/>
<feature type="repeat" description="WD" evidence="1">
    <location>
        <begin position="29"/>
        <end position="70"/>
    </location>
</feature>
<evidence type="ECO:0000313" key="2">
    <source>
        <dbReference type="EMBL" id="SEH04945.1"/>
    </source>
</evidence>
<organism evidence="2 3">
    <name type="scientific">Candidatus Venteria ishoeyi</name>
    <dbReference type="NCBI Taxonomy" id="1899563"/>
    <lineage>
        <taxon>Bacteria</taxon>
        <taxon>Pseudomonadati</taxon>
        <taxon>Pseudomonadota</taxon>
        <taxon>Gammaproteobacteria</taxon>
        <taxon>Thiotrichales</taxon>
        <taxon>Thiotrichaceae</taxon>
        <taxon>Venteria</taxon>
    </lineage>
</organism>
<feature type="repeat" description="WD" evidence="1">
    <location>
        <begin position="113"/>
        <end position="144"/>
    </location>
</feature>
<proteinExistence type="predicted"/>
<dbReference type="InterPro" id="IPR001680">
    <property type="entry name" value="WD40_rpt"/>
</dbReference>
<reference evidence="2 3" key="1">
    <citation type="submission" date="2016-10" db="EMBL/GenBank/DDBJ databases">
        <authorList>
            <person name="de Groot N.N."/>
        </authorList>
    </citation>
    <scope>NUCLEOTIDE SEQUENCE [LARGE SCALE GENOMIC DNA]</scope>
    <source>
        <strain evidence="2">MBHS1</strain>
    </source>
</reference>
<dbReference type="AlphaFoldDB" id="A0A1H6F7L4"/>
<dbReference type="PROSITE" id="PS50082">
    <property type="entry name" value="WD_REPEATS_2"/>
    <property type="match status" value="3"/>
</dbReference>
<dbReference type="InterPro" id="IPR036322">
    <property type="entry name" value="WD40_repeat_dom_sf"/>
</dbReference>
<dbReference type="PANTHER" id="PTHR19879:SF9">
    <property type="entry name" value="TRANSCRIPTION INITIATION FACTOR TFIID SUBUNIT 5"/>
    <property type="match status" value="1"/>
</dbReference>
<gene>
    <name evidence="2" type="ORF">MBHS_00798</name>
</gene>